<evidence type="ECO:0000256" key="1">
    <source>
        <dbReference type="ARBA" id="ARBA00004117"/>
    </source>
</evidence>
<dbReference type="RefSeq" id="WP_047878410.1">
    <property type="nucleotide sequence ID" value="NZ_LDOT01000009.1"/>
</dbReference>
<name>A0A0J1JWE3_9GAMM</name>
<reference evidence="6 7" key="1">
    <citation type="submission" date="2015-05" db="EMBL/GenBank/DDBJ databases">
        <title>Photobacterium galathea sp. nov.</title>
        <authorList>
            <person name="Machado H."/>
            <person name="Gram L."/>
        </authorList>
    </citation>
    <scope>NUCLEOTIDE SEQUENCE [LARGE SCALE GENOMIC DNA]</scope>
    <source>
        <strain evidence="6 7">CGMCC 1.12159</strain>
    </source>
</reference>
<gene>
    <name evidence="5" type="primary">fliE</name>
    <name evidence="6" type="ORF">ABT56_08320</name>
</gene>
<dbReference type="PATRIC" id="fig|1195763.3.peg.1773"/>
<dbReference type="AlphaFoldDB" id="A0A0J1JWE3"/>
<dbReference type="PANTHER" id="PTHR34653:SF1">
    <property type="entry name" value="FLAGELLAR HOOK-BASAL BODY COMPLEX PROTEIN FLIE"/>
    <property type="match status" value="1"/>
</dbReference>
<dbReference type="EMBL" id="LDOT01000009">
    <property type="protein sequence ID" value="KLV06617.1"/>
    <property type="molecule type" value="Genomic_DNA"/>
</dbReference>
<dbReference type="STRING" id="1195763.ABT56_08320"/>
<dbReference type="InterPro" id="IPR001624">
    <property type="entry name" value="FliE"/>
</dbReference>
<dbReference type="OrthoDB" id="8909229at2"/>
<dbReference type="Pfam" id="PF02049">
    <property type="entry name" value="FliE"/>
    <property type="match status" value="1"/>
</dbReference>
<dbReference type="Proteomes" id="UP000036097">
    <property type="component" value="Unassembled WGS sequence"/>
</dbReference>
<evidence type="ECO:0000256" key="2">
    <source>
        <dbReference type="ARBA" id="ARBA00009272"/>
    </source>
</evidence>
<dbReference type="GO" id="GO:0009425">
    <property type="term" value="C:bacterial-type flagellum basal body"/>
    <property type="evidence" value="ECO:0007669"/>
    <property type="project" value="UniProtKB-SubCell"/>
</dbReference>
<keyword evidence="6" id="KW-0969">Cilium</keyword>
<dbReference type="GO" id="GO:0071973">
    <property type="term" value="P:bacterial-type flagellum-dependent cell motility"/>
    <property type="evidence" value="ECO:0007669"/>
    <property type="project" value="InterPro"/>
</dbReference>
<keyword evidence="6" id="KW-0966">Cell projection</keyword>
<comment type="caution">
    <text evidence="6">The sequence shown here is derived from an EMBL/GenBank/DDBJ whole genome shotgun (WGS) entry which is preliminary data.</text>
</comment>
<dbReference type="PANTHER" id="PTHR34653">
    <property type="match status" value="1"/>
</dbReference>
<keyword evidence="4 5" id="KW-0975">Bacterial flagellum</keyword>
<comment type="similarity">
    <text evidence="2 5">Belongs to the FliE family.</text>
</comment>
<keyword evidence="7" id="KW-1185">Reference proteome</keyword>
<dbReference type="GO" id="GO:0005198">
    <property type="term" value="F:structural molecule activity"/>
    <property type="evidence" value="ECO:0007669"/>
    <property type="project" value="InterPro"/>
</dbReference>
<evidence type="ECO:0000256" key="4">
    <source>
        <dbReference type="ARBA" id="ARBA00023143"/>
    </source>
</evidence>
<accession>A0A0J1JWE3</accession>
<evidence type="ECO:0000313" key="6">
    <source>
        <dbReference type="EMBL" id="KLV06617.1"/>
    </source>
</evidence>
<dbReference type="HAMAP" id="MF_00724">
    <property type="entry name" value="FliE"/>
    <property type="match status" value="1"/>
</dbReference>
<protein>
    <recommendedName>
        <fullName evidence="3 5">Flagellar hook-basal body complex protein FliE</fullName>
    </recommendedName>
</protein>
<evidence type="ECO:0000313" key="7">
    <source>
        <dbReference type="Proteomes" id="UP000036097"/>
    </source>
</evidence>
<comment type="subcellular location">
    <subcellularLocation>
        <location evidence="1 5">Bacterial flagellum basal body</location>
    </subcellularLocation>
</comment>
<organism evidence="6 7">
    <name type="scientific">Photobacterium aquae</name>
    <dbReference type="NCBI Taxonomy" id="1195763"/>
    <lineage>
        <taxon>Bacteria</taxon>
        <taxon>Pseudomonadati</taxon>
        <taxon>Pseudomonadota</taxon>
        <taxon>Gammaproteobacteria</taxon>
        <taxon>Vibrionales</taxon>
        <taxon>Vibrionaceae</taxon>
        <taxon>Photobacterium</taxon>
    </lineage>
</organism>
<evidence type="ECO:0000256" key="3">
    <source>
        <dbReference type="ARBA" id="ARBA00018024"/>
    </source>
</evidence>
<proteinExistence type="inferred from homology"/>
<keyword evidence="6" id="KW-0282">Flagellum</keyword>
<sequence>MQDKIMNMQLPLSQMSEIQAQIQFAEPLQIAANPLSAGADKQVDFGKIITDMVKDVDQKGQQASAKMTAVDLGQSDDLVGAMVASQTASLSFSAMVQVRNKLLTAYDDVMRMPV</sequence>
<dbReference type="GO" id="GO:0003774">
    <property type="term" value="F:cytoskeletal motor activity"/>
    <property type="evidence" value="ECO:0007669"/>
    <property type="project" value="InterPro"/>
</dbReference>
<evidence type="ECO:0000256" key="5">
    <source>
        <dbReference type="HAMAP-Rule" id="MF_00724"/>
    </source>
</evidence>